<reference evidence="4 5" key="1">
    <citation type="submission" date="2019-03" db="EMBL/GenBank/DDBJ databases">
        <title>Genomic Encyclopedia of Type Strains, Phase IV (KMG-IV): sequencing the most valuable type-strain genomes for metagenomic binning, comparative biology and taxonomic classification.</title>
        <authorList>
            <person name="Goeker M."/>
        </authorList>
    </citation>
    <scope>NUCLEOTIDE SEQUENCE [LARGE SCALE GENOMIC DNA]</scope>
    <source>
        <strain evidence="4 5">DSM 12121</strain>
    </source>
</reference>
<comment type="caution">
    <text evidence="4">The sequence shown here is derived from an EMBL/GenBank/DDBJ whole genome shotgun (WGS) entry which is preliminary data.</text>
</comment>
<evidence type="ECO:0000313" key="4">
    <source>
        <dbReference type="EMBL" id="TDN49643.1"/>
    </source>
</evidence>
<keyword evidence="1 4" id="KW-0808">Transferase</keyword>
<dbReference type="PROSITE" id="PS51186">
    <property type="entry name" value="GNAT"/>
    <property type="match status" value="1"/>
</dbReference>
<feature type="domain" description="N-acetyltransferase" evidence="3">
    <location>
        <begin position="4"/>
        <end position="154"/>
    </location>
</feature>
<keyword evidence="5" id="KW-1185">Reference proteome</keyword>
<evidence type="ECO:0000259" key="3">
    <source>
        <dbReference type="PROSITE" id="PS51186"/>
    </source>
</evidence>
<gene>
    <name evidence="4" type="ORF">C7389_111122</name>
</gene>
<proteinExistence type="predicted"/>
<dbReference type="Gene3D" id="3.40.630.30">
    <property type="match status" value="1"/>
</dbReference>
<dbReference type="SUPFAM" id="SSF55729">
    <property type="entry name" value="Acyl-CoA N-acyltransferases (Nat)"/>
    <property type="match status" value="1"/>
</dbReference>
<sequence length="192" mass="21073">MNDYSLRRALVRDLDVLSAIERAAARRFPPEDLPPGLRDKVVPRPALALAQREGRLWVAADAAGPVGFALVETADGLALLAELNVHPDHGRRGLGKALVRRCIAWAKRQGLPAIALTTFAQFPWNAPFYERLGFRPLLERDEIPAGLLAALEAQGALGMRGRIAMRLDFPLARRRLRLAPLKARAGDPGRRG</sequence>
<dbReference type="InterPro" id="IPR016181">
    <property type="entry name" value="Acyl_CoA_acyltransferase"/>
</dbReference>
<dbReference type="Pfam" id="PF13508">
    <property type="entry name" value="Acetyltransf_7"/>
    <property type="match status" value="1"/>
</dbReference>
<dbReference type="InterPro" id="IPR000182">
    <property type="entry name" value="GNAT_dom"/>
</dbReference>
<dbReference type="AlphaFoldDB" id="A0A4R6DWP0"/>
<accession>A0A4R6DWP0</accession>
<dbReference type="PANTHER" id="PTHR43800:SF1">
    <property type="entry name" value="PEPTIDYL-LYSINE N-ACETYLTRANSFERASE YJAB"/>
    <property type="match status" value="1"/>
</dbReference>
<name>A0A4R6DWP0_9RHOO</name>
<evidence type="ECO:0000313" key="5">
    <source>
        <dbReference type="Proteomes" id="UP000295129"/>
    </source>
</evidence>
<dbReference type="Proteomes" id="UP000295129">
    <property type="component" value="Unassembled WGS sequence"/>
</dbReference>
<evidence type="ECO:0000256" key="1">
    <source>
        <dbReference type="ARBA" id="ARBA00022679"/>
    </source>
</evidence>
<dbReference type="EMBL" id="SNVV01000011">
    <property type="protein sequence ID" value="TDN49643.1"/>
    <property type="molecule type" value="Genomic_DNA"/>
</dbReference>
<evidence type="ECO:0000256" key="2">
    <source>
        <dbReference type="ARBA" id="ARBA00023315"/>
    </source>
</evidence>
<organism evidence="4 5">
    <name type="scientific">Azoarcus indigens</name>
    <dbReference type="NCBI Taxonomy" id="29545"/>
    <lineage>
        <taxon>Bacteria</taxon>
        <taxon>Pseudomonadati</taxon>
        <taxon>Pseudomonadota</taxon>
        <taxon>Betaproteobacteria</taxon>
        <taxon>Rhodocyclales</taxon>
        <taxon>Zoogloeaceae</taxon>
        <taxon>Azoarcus</taxon>
    </lineage>
</organism>
<dbReference type="CDD" id="cd04301">
    <property type="entry name" value="NAT_SF"/>
    <property type="match status" value="1"/>
</dbReference>
<dbReference type="RefSeq" id="WP_133592458.1">
    <property type="nucleotide sequence ID" value="NZ_SNVV01000011.1"/>
</dbReference>
<keyword evidence="2" id="KW-0012">Acyltransferase</keyword>
<dbReference type="OrthoDB" id="572496at2"/>
<protein>
    <submittedName>
        <fullName evidence="4">N-acetylglutamate synthase-like GNAT family acetyltransferase</fullName>
    </submittedName>
</protein>
<dbReference type="PANTHER" id="PTHR43800">
    <property type="entry name" value="PEPTIDYL-LYSINE N-ACETYLTRANSFERASE YJAB"/>
    <property type="match status" value="1"/>
</dbReference>
<dbReference type="GO" id="GO:0016747">
    <property type="term" value="F:acyltransferase activity, transferring groups other than amino-acyl groups"/>
    <property type="evidence" value="ECO:0007669"/>
    <property type="project" value="InterPro"/>
</dbReference>